<evidence type="ECO:0000256" key="2">
    <source>
        <dbReference type="ARBA" id="ARBA00022692"/>
    </source>
</evidence>
<evidence type="ECO:0000256" key="4">
    <source>
        <dbReference type="ARBA" id="ARBA00023136"/>
    </source>
</evidence>
<keyword evidence="3 6" id="KW-1133">Transmembrane helix</keyword>
<dbReference type="GO" id="GO:0016020">
    <property type="term" value="C:membrane"/>
    <property type="evidence" value="ECO:0007669"/>
    <property type="project" value="UniProtKB-SubCell"/>
</dbReference>
<evidence type="ECO:0000256" key="1">
    <source>
        <dbReference type="ARBA" id="ARBA00004141"/>
    </source>
</evidence>
<evidence type="ECO:0000313" key="8">
    <source>
        <dbReference type="EMBL" id="PAC73476.1"/>
    </source>
</evidence>
<reference evidence="8 9" key="1">
    <citation type="journal article" date="2017" name="ISME J.">
        <title>Unveiling bifidobacterial biogeography across the mammalian branch of the tree of life.</title>
        <authorList>
            <person name="Milani C."/>
            <person name="Mangifesta M."/>
            <person name="Mancabelli L."/>
            <person name="Lugli G.A."/>
            <person name="James K."/>
            <person name="Duranti S."/>
            <person name="Turroni F."/>
            <person name="Ferrario C."/>
            <person name="Ossiprandi M.C."/>
            <person name="van Sinderen D."/>
            <person name="Ventura M."/>
        </authorList>
    </citation>
    <scope>NUCLEOTIDE SEQUENCE [LARGE SCALE GENOMIC DNA]</scope>
    <source>
        <strain evidence="8 9">1E</strain>
    </source>
</reference>
<evidence type="ECO:0000313" key="9">
    <source>
        <dbReference type="Proteomes" id="UP000216789"/>
    </source>
</evidence>
<dbReference type="RefSeq" id="WP_095279489.1">
    <property type="nucleotide sequence ID" value="NZ_MNLB01000004.1"/>
</dbReference>
<keyword evidence="2 6" id="KW-0812">Transmembrane</keyword>
<evidence type="ECO:0000259" key="7">
    <source>
        <dbReference type="Pfam" id="PF05154"/>
    </source>
</evidence>
<feature type="region of interest" description="Disordered" evidence="5">
    <location>
        <begin position="1"/>
        <end position="72"/>
    </location>
</feature>
<organism evidence="8 9">
    <name type="scientific">Bifidobacterium pseudocatenulatum</name>
    <dbReference type="NCBI Taxonomy" id="28026"/>
    <lineage>
        <taxon>Bacteria</taxon>
        <taxon>Bacillati</taxon>
        <taxon>Actinomycetota</taxon>
        <taxon>Actinomycetes</taxon>
        <taxon>Bifidobacteriales</taxon>
        <taxon>Bifidobacteriaceae</taxon>
        <taxon>Bifidobacterium</taxon>
    </lineage>
</organism>
<accession>A0A267WLH4</accession>
<sequence length="247" mass="26549">MSDNNADYNGSGQDEYFATNDSTQADYRQSQDGYNQPASQPHNLNPYASQQPVQGYAPGTQGNNIPGGTYGNGQPYGQSAAYGSSVPAYGSAAPAYGQPTQPAQPAQPIYGQPTYGPTDYAQSAQTPYYQEPTQPQYTQSACNQPPTYAQQTYYQATQQQSGYGYAQKSKIVAGLLGLFLGTLGVHNFYLGYTGKAVAQLLLTLIGWIILIGPIISGIWALIEAVLILCSSYGSNWHRDGHGQELQD</sequence>
<feature type="transmembrane region" description="Helical" evidence="6">
    <location>
        <begin position="171"/>
        <end position="192"/>
    </location>
</feature>
<gene>
    <name evidence="8" type="ORF">BPS1E_0866</name>
</gene>
<feature type="region of interest" description="Disordered" evidence="5">
    <location>
        <begin position="93"/>
        <end position="122"/>
    </location>
</feature>
<feature type="compositionally biased region" description="Polar residues" evidence="5">
    <location>
        <begin position="19"/>
        <end position="53"/>
    </location>
</feature>
<comment type="subcellular location">
    <subcellularLocation>
        <location evidence="1">Membrane</location>
        <topology evidence="1">Multi-pass membrane protein</topology>
    </subcellularLocation>
</comment>
<feature type="compositionally biased region" description="Polar residues" evidence="5">
    <location>
        <begin position="1"/>
        <end position="12"/>
    </location>
</feature>
<comment type="caution">
    <text evidence="8">The sequence shown here is derived from an EMBL/GenBank/DDBJ whole genome shotgun (WGS) entry which is preliminary data.</text>
</comment>
<evidence type="ECO:0000256" key="5">
    <source>
        <dbReference type="SAM" id="MobiDB-lite"/>
    </source>
</evidence>
<dbReference type="InterPro" id="IPR007829">
    <property type="entry name" value="TM2"/>
</dbReference>
<feature type="transmembrane region" description="Helical" evidence="6">
    <location>
        <begin position="204"/>
        <end position="228"/>
    </location>
</feature>
<keyword evidence="4 6" id="KW-0472">Membrane</keyword>
<proteinExistence type="predicted"/>
<name>A0A267WLH4_BIFPS</name>
<dbReference type="AlphaFoldDB" id="A0A267WLH4"/>
<dbReference type="EMBL" id="MNLB01000004">
    <property type="protein sequence ID" value="PAC73476.1"/>
    <property type="molecule type" value="Genomic_DNA"/>
</dbReference>
<dbReference type="Proteomes" id="UP000216789">
    <property type="component" value="Unassembled WGS sequence"/>
</dbReference>
<evidence type="ECO:0000256" key="6">
    <source>
        <dbReference type="SAM" id="Phobius"/>
    </source>
</evidence>
<evidence type="ECO:0000256" key="3">
    <source>
        <dbReference type="ARBA" id="ARBA00022989"/>
    </source>
</evidence>
<dbReference type="Pfam" id="PF05154">
    <property type="entry name" value="TM2"/>
    <property type="match status" value="1"/>
</dbReference>
<feature type="domain" description="TM2" evidence="7">
    <location>
        <begin position="167"/>
        <end position="218"/>
    </location>
</feature>
<feature type="compositionally biased region" description="Low complexity" evidence="5">
    <location>
        <begin position="93"/>
        <end position="108"/>
    </location>
</feature>
<protein>
    <submittedName>
        <fullName evidence="8">TM2 domain-containing protein</fullName>
    </submittedName>
</protein>